<evidence type="ECO:0000313" key="2">
    <source>
        <dbReference type="Proteomes" id="UP000274922"/>
    </source>
</evidence>
<name>A0A4P9XEN7_9FUNG</name>
<keyword evidence="2" id="KW-1185">Reference proteome</keyword>
<gene>
    <name evidence="1" type="ORF">CXG81DRAFT_23284</name>
</gene>
<organism evidence="1 2">
    <name type="scientific">Caulochytrium protostelioides</name>
    <dbReference type="NCBI Taxonomy" id="1555241"/>
    <lineage>
        <taxon>Eukaryota</taxon>
        <taxon>Fungi</taxon>
        <taxon>Fungi incertae sedis</taxon>
        <taxon>Chytridiomycota</taxon>
        <taxon>Chytridiomycota incertae sedis</taxon>
        <taxon>Chytridiomycetes</taxon>
        <taxon>Caulochytriales</taxon>
        <taxon>Caulochytriaceae</taxon>
        <taxon>Caulochytrium</taxon>
    </lineage>
</organism>
<protein>
    <submittedName>
        <fullName evidence="1">Uncharacterized protein</fullName>
    </submittedName>
</protein>
<dbReference type="EMBL" id="ML014114">
    <property type="protein sequence ID" value="RKP04026.1"/>
    <property type="molecule type" value="Genomic_DNA"/>
</dbReference>
<evidence type="ECO:0000313" key="1">
    <source>
        <dbReference type="EMBL" id="RKP04026.1"/>
    </source>
</evidence>
<reference evidence="2" key="1">
    <citation type="journal article" date="2018" name="Nat. Microbiol.">
        <title>Leveraging single-cell genomics to expand the fungal tree of life.</title>
        <authorList>
            <person name="Ahrendt S.R."/>
            <person name="Quandt C.A."/>
            <person name="Ciobanu D."/>
            <person name="Clum A."/>
            <person name="Salamov A."/>
            <person name="Andreopoulos B."/>
            <person name="Cheng J.F."/>
            <person name="Woyke T."/>
            <person name="Pelin A."/>
            <person name="Henrissat B."/>
            <person name="Reynolds N.K."/>
            <person name="Benny G.L."/>
            <person name="Smith M.E."/>
            <person name="James T.Y."/>
            <person name="Grigoriev I.V."/>
        </authorList>
    </citation>
    <scope>NUCLEOTIDE SEQUENCE [LARGE SCALE GENOMIC DNA]</scope>
    <source>
        <strain evidence="2">ATCC 52028</strain>
    </source>
</reference>
<sequence length="103" mass="10652">MVPVHQQADAALRQIHGILMGLQAQLIGPAEEWQDPQLPPAIDRLVGALRGLLALVETVRDPASQTVGADGFAVTALVGALHTDMAAPRPAAPIPSHARSSAA</sequence>
<dbReference type="AlphaFoldDB" id="A0A4P9XEN7"/>
<accession>A0A4P9XEN7</accession>
<dbReference type="Proteomes" id="UP000274922">
    <property type="component" value="Unassembled WGS sequence"/>
</dbReference>
<proteinExistence type="predicted"/>